<keyword evidence="5" id="KW-1003">Cell membrane</keyword>
<feature type="transmembrane region" description="Helical" evidence="5">
    <location>
        <begin position="72"/>
        <end position="91"/>
    </location>
</feature>
<name>A0A1M6AU13_9PROT</name>
<feature type="transmembrane region" description="Helical" evidence="5">
    <location>
        <begin position="34"/>
        <end position="51"/>
    </location>
</feature>
<feature type="transmembrane region" description="Helical" evidence="5">
    <location>
        <begin position="224"/>
        <end position="242"/>
    </location>
</feature>
<keyword evidence="4 5" id="KW-0472">Membrane</keyword>
<dbReference type="InterPro" id="IPR002781">
    <property type="entry name" value="TM_pro_TauE-like"/>
</dbReference>
<reference evidence="6 7" key="1">
    <citation type="submission" date="2016-11" db="EMBL/GenBank/DDBJ databases">
        <authorList>
            <person name="Jaros S."/>
            <person name="Januszkiewicz K."/>
            <person name="Wedrychowicz H."/>
        </authorList>
    </citation>
    <scope>NUCLEOTIDE SEQUENCE [LARGE SCALE GENOMIC DNA]</scope>
    <source>
        <strain evidence="6 7">DSM 14916</strain>
    </source>
</reference>
<evidence type="ECO:0000313" key="6">
    <source>
        <dbReference type="EMBL" id="SHI39703.1"/>
    </source>
</evidence>
<evidence type="ECO:0000256" key="3">
    <source>
        <dbReference type="ARBA" id="ARBA00022989"/>
    </source>
</evidence>
<keyword evidence="2 5" id="KW-0812">Transmembrane</keyword>
<comment type="similarity">
    <text evidence="5">Belongs to the 4-toluene sulfonate uptake permease (TSUP) (TC 2.A.102) family.</text>
</comment>
<dbReference type="Pfam" id="PF01925">
    <property type="entry name" value="TauE"/>
    <property type="match status" value="1"/>
</dbReference>
<organism evidence="6 7">
    <name type="scientific">Muricoccus roseus</name>
    <dbReference type="NCBI Taxonomy" id="198092"/>
    <lineage>
        <taxon>Bacteria</taxon>
        <taxon>Pseudomonadati</taxon>
        <taxon>Pseudomonadota</taxon>
        <taxon>Alphaproteobacteria</taxon>
        <taxon>Acetobacterales</taxon>
        <taxon>Roseomonadaceae</taxon>
        <taxon>Muricoccus</taxon>
    </lineage>
</organism>
<dbReference type="Proteomes" id="UP000184387">
    <property type="component" value="Unassembled WGS sequence"/>
</dbReference>
<keyword evidence="3 5" id="KW-1133">Transmembrane helix</keyword>
<gene>
    <name evidence="6" type="ORF">SAMN02745194_00245</name>
</gene>
<evidence type="ECO:0000256" key="1">
    <source>
        <dbReference type="ARBA" id="ARBA00004141"/>
    </source>
</evidence>
<evidence type="ECO:0000256" key="5">
    <source>
        <dbReference type="RuleBase" id="RU363041"/>
    </source>
</evidence>
<comment type="subcellular location">
    <subcellularLocation>
        <location evidence="5">Cell membrane</location>
        <topology evidence="5">Multi-pass membrane protein</topology>
    </subcellularLocation>
    <subcellularLocation>
        <location evidence="1">Membrane</location>
        <topology evidence="1">Multi-pass membrane protein</topology>
    </subcellularLocation>
</comment>
<evidence type="ECO:0000256" key="4">
    <source>
        <dbReference type="ARBA" id="ARBA00023136"/>
    </source>
</evidence>
<protein>
    <recommendedName>
        <fullName evidence="5">Probable membrane transporter protein</fullName>
    </recommendedName>
</protein>
<evidence type="ECO:0000313" key="7">
    <source>
        <dbReference type="Proteomes" id="UP000184387"/>
    </source>
</evidence>
<proteinExistence type="inferred from homology"/>
<dbReference type="STRING" id="198092.SAMN02745194_00245"/>
<accession>A0A1M6AU13</accession>
<dbReference type="OrthoDB" id="8478323at2"/>
<dbReference type="GO" id="GO:0005886">
    <property type="term" value="C:plasma membrane"/>
    <property type="evidence" value="ECO:0007669"/>
    <property type="project" value="UniProtKB-SubCell"/>
</dbReference>
<feature type="transmembrane region" description="Helical" evidence="5">
    <location>
        <begin position="126"/>
        <end position="147"/>
    </location>
</feature>
<dbReference type="AlphaFoldDB" id="A0A1M6AU13"/>
<evidence type="ECO:0000256" key="2">
    <source>
        <dbReference type="ARBA" id="ARBA00022692"/>
    </source>
</evidence>
<sequence length="247" mass="26409">MTAMMMLGLTALMVATALLSGVFGMAGGLVLIGVLLALLPVADAMVLHAVTQMASNGWRAALWWRYVRLRPMANYLLGALVAVLVLGLLNYVPSRPVALLMLGTTPFLVRLLPTRFKPDPERLAHGLLYGAACMALMILTGVSGPLMDSFFLGGRLERREIVATKAACQIFSHAGKLLYFGGLVSAAGSLDPVLAALAVGASILGTTLAKPLLEMLSDTQYRAWATRIITVIALYYIAQGAWEMFRA</sequence>
<keyword evidence="7" id="KW-1185">Reference proteome</keyword>
<dbReference type="EMBL" id="FQZF01000002">
    <property type="protein sequence ID" value="SHI39703.1"/>
    <property type="molecule type" value="Genomic_DNA"/>
</dbReference>
<dbReference type="RefSeq" id="WP_073130512.1">
    <property type="nucleotide sequence ID" value="NZ_FQZF01000002.1"/>
</dbReference>